<dbReference type="Proteomes" id="UP000319576">
    <property type="component" value="Chromosome"/>
</dbReference>
<evidence type="ECO:0000313" key="3">
    <source>
        <dbReference type="Proteomes" id="UP000319576"/>
    </source>
</evidence>
<protein>
    <submittedName>
        <fullName evidence="2">FG-GAP repeat protein</fullName>
    </submittedName>
</protein>
<name>A0A517XXC1_9BACT</name>
<proteinExistence type="predicted"/>
<evidence type="ECO:0000256" key="1">
    <source>
        <dbReference type="ARBA" id="ARBA00022729"/>
    </source>
</evidence>
<dbReference type="InterPro" id="IPR028994">
    <property type="entry name" value="Integrin_alpha_N"/>
</dbReference>
<sequence length="622" mass="63921">MPPAHPSSSWCVRLGGERLESRDCPAVVFENDYSQDVFGYFTPERRALLEYAQQQLLPYLQDNLAAITPDPARGNNWSIQFLNTATGQNVVIPNPTIPASVIRIYAWGAPAGSFPRPDTLATGASAGFSAQGYPAWYDTIVARGQTGRLATPVSDTSVFAIRIDVNMDVPQYESTTPPPPGSPSDLVSTLQHELLHGLGFTSSNPATVRWINPALEFIGPAVFALTGQPVPTGGSHWAPGLTIDGVPALMGPYQTNQRLSTLDAALLADIGWESGVPPPGRGVLGSTGGTPGLGDPLNDPPSTLSGRFAVGQGGGEVAAISNPDGTPVLLATPFPDFAGGVRTAAADFNRDGIPDLVVGTGPGTTARVRVLDGRDARELFAITPFGDFTGGVYVAAGDLNGDRVADLVISPDEGGGPRVLALSGLDNFATLADFFGIADPNFRGGCRVAVGDVNGDGFGDLLVAAGVGGGPRVSGYDGKSLAAGAFAPVFPDFFVFEETLRNGAFIAVGDVDADGRADLIAGGGPGGGPRVLVLSGQALVGGVQQPLGDFFAGDTGSRGGVRVTARDLNADGRADVITGSGDDAGTRLNAYDTSSMTPTGGTPRVLISLDFTQRFPGGLFVG</sequence>
<evidence type="ECO:0000313" key="2">
    <source>
        <dbReference type="EMBL" id="QDU22156.1"/>
    </source>
</evidence>
<dbReference type="Pfam" id="PF13517">
    <property type="entry name" value="FG-GAP_3"/>
    <property type="match status" value="1"/>
</dbReference>
<dbReference type="SUPFAM" id="SSF69318">
    <property type="entry name" value="Integrin alpha N-terminal domain"/>
    <property type="match status" value="1"/>
</dbReference>
<dbReference type="Pfam" id="PF01839">
    <property type="entry name" value="FG-GAP"/>
    <property type="match status" value="1"/>
</dbReference>
<dbReference type="PANTHER" id="PTHR46580:SF2">
    <property type="entry name" value="MAM DOMAIN-CONTAINING PROTEIN"/>
    <property type="match status" value="1"/>
</dbReference>
<dbReference type="KEGG" id="uli:ETAA1_41320"/>
<organism evidence="2 3">
    <name type="scientific">Urbifossiella limnaea</name>
    <dbReference type="NCBI Taxonomy" id="2528023"/>
    <lineage>
        <taxon>Bacteria</taxon>
        <taxon>Pseudomonadati</taxon>
        <taxon>Planctomycetota</taxon>
        <taxon>Planctomycetia</taxon>
        <taxon>Gemmatales</taxon>
        <taxon>Gemmataceae</taxon>
        <taxon>Urbifossiella</taxon>
    </lineage>
</organism>
<dbReference type="Gene3D" id="2.130.10.130">
    <property type="entry name" value="Integrin alpha, N-terminal"/>
    <property type="match status" value="2"/>
</dbReference>
<accession>A0A517XXC1</accession>
<dbReference type="SUPFAM" id="SSF55486">
    <property type="entry name" value="Metalloproteases ('zincins'), catalytic domain"/>
    <property type="match status" value="1"/>
</dbReference>
<dbReference type="AlphaFoldDB" id="A0A517XXC1"/>
<dbReference type="PANTHER" id="PTHR46580">
    <property type="entry name" value="SENSOR KINASE-RELATED"/>
    <property type="match status" value="1"/>
</dbReference>
<dbReference type="InterPro" id="IPR013517">
    <property type="entry name" value="FG-GAP"/>
</dbReference>
<dbReference type="EMBL" id="CP036273">
    <property type="protein sequence ID" value="QDU22156.1"/>
    <property type="molecule type" value="Genomic_DNA"/>
</dbReference>
<keyword evidence="3" id="KW-1185">Reference proteome</keyword>
<keyword evidence="1" id="KW-0732">Signal</keyword>
<reference evidence="2 3" key="1">
    <citation type="submission" date="2019-02" db="EMBL/GenBank/DDBJ databases">
        <title>Deep-cultivation of Planctomycetes and their phenomic and genomic characterization uncovers novel biology.</title>
        <authorList>
            <person name="Wiegand S."/>
            <person name="Jogler M."/>
            <person name="Boedeker C."/>
            <person name="Pinto D."/>
            <person name="Vollmers J."/>
            <person name="Rivas-Marin E."/>
            <person name="Kohn T."/>
            <person name="Peeters S.H."/>
            <person name="Heuer A."/>
            <person name="Rast P."/>
            <person name="Oberbeckmann S."/>
            <person name="Bunk B."/>
            <person name="Jeske O."/>
            <person name="Meyerdierks A."/>
            <person name="Storesund J.E."/>
            <person name="Kallscheuer N."/>
            <person name="Luecker S."/>
            <person name="Lage O.M."/>
            <person name="Pohl T."/>
            <person name="Merkel B.J."/>
            <person name="Hornburger P."/>
            <person name="Mueller R.-W."/>
            <person name="Bruemmer F."/>
            <person name="Labrenz M."/>
            <person name="Spormann A.M."/>
            <person name="Op den Camp H."/>
            <person name="Overmann J."/>
            <person name="Amann R."/>
            <person name="Jetten M.S.M."/>
            <person name="Mascher T."/>
            <person name="Medema M.H."/>
            <person name="Devos D.P."/>
            <person name="Kaster A.-K."/>
            <person name="Ovreas L."/>
            <person name="Rohde M."/>
            <person name="Galperin M.Y."/>
            <person name="Jogler C."/>
        </authorList>
    </citation>
    <scope>NUCLEOTIDE SEQUENCE [LARGE SCALE GENOMIC DNA]</scope>
    <source>
        <strain evidence="2 3">ETA_A1</strain>
    </source>
</reference>
<gene>
    <name evidence="2" type="ORF">ETAA1_41320</name>
</gene>